<proteinExistence type="predicted"/>
<gene>
    <name evidence="1" type="primary">A07p038080.1_BraROA</name>
    <name evidence="1" type="ORF">IGI04_028116</name>
</gene>
<evidence type="ECO:0000313" key="2">
    <source>
        <dbReference type="Proteomes" id="UP000823674"/>
    </source>
</evidence>
<sequence>VLPQSLNHLSSSFSFLFVSLGSPMANSVNFRLKLLIDVRRNKVVLAETEQDFVDVLISLLTIPMGNIARLLKSHTTVLGCYKNLNKSVEDMDIGHFETEACKTMRTDLRSTKDIHRKRLKMNMSSTNPSKFFVCPSFFKSDSYGHSAYSNFKNTRCSCGALMTYQIQVPEEEQVEKLIGNKEDGVFVNCRSSFIVTDDLKVTSNSIGVLMKVLNDRGYAGFSDLQETLIDVGFEEVRSLLGCLLSSEAALTCTFLKKTRMMRNLRMLSPPAPKNVKVCSVEVYVRKIDREILYAECNGDFVDSLLSFLVHPLELACSLFNDNTILGCVGNLCKSQCRGEASKSLLLPSIYSCSNNNLLDYGYQSTTYECLIRNSYSNCEVARSISRLPIAGEKAASLYPSNPKIKSGASSGYGTGFMKKNTKFIVSNDLTITPMNTSSTIGLLKKLQVDISDLEKYQINISKVELISILRASLISSSALTKGLSNLLVKKPKEEA</sequence>
<evidence type="ECO:0000313" key="1">
    <source>
        <dbReference type="EMBL" id="KAG5380274.1"/>
    </source>
</evidence>
<protein>
    <recommendedName>
        <fullName evidence="3">DUF674 family protein</fullName>
    </recommendedName>
</protein>
<evidence type="ECO:0008006" key="3">
    <source>
        <dbReference type="Google" id="ProtNLM"/>
    </source>
</evidence>
<comment type="caution">
    <text evidence="1">The sequence shown here is derived from an EMBL/GenBank/DDBJ whole genome shotgun (WGS) entry which is preliminary data.</text>
</comment>
<dbReference type="PANTHER" id="PTHR33103">
    <property type="entry name" value="OS01G0153900 PROTEIN"/>
    <property type="match status" value="1"/>
</dbReference>
<feature type="non-terminal residue" evidence="1">
    <location>
        <position position="1"/>
    </location>
</feature>
<reference evidence="1 2" key="1">
    <citation type="submission" date="2021-03" db="EMBL/GenBank/DDBJ databases">
        <authorList>
            <person name="King G.J."/>
            <person name="Bancroft I."/>
            <person name="Baten A."/>
            <person name="Bloomfield J."/>
            <person name="Borpatragohain P."/>
            <person name="He Z."/>
            <person name="Irish N."/>
            <person name="Irwin J."/>
            <person name="Liu K."/>
            <person name="Mauleon R.P."/>
            <person name="Moore J."/>
            <person name="Morris R."/>
            <person name="Ostergaard L."/>
            <person name="Wang B."/>
            <person name="Wells R."/>
        </authorList>
    </citation>
    <scope>NUCLEOTIDE SEQUENCE [LARGE SCALE GENOMIC DNA]</scope>
    <source>
        <strain evidence="1">R-o-18</strain>
        <tissue evidence="1">Leaf</tissue>
    </source>
</reference>
<dbReference type="PANTHER" id="PTHR33103:SF55">
    <property type="entry name" value="DUF674 FAMILY PROTEIN"/>
    <property type="match status" value="1"/>
</dbReference>
<dbReference type="Pfam" id="PF05056">
    <property type="entry name" value="DUF674"/>
    <property type="match status" value="1"/>
</dbReference>
<accession>A0ABQ7L101</accession>
<name>A0ABQ7L101_BRACM</name>
<keyword evidence="2" id="KW-1185">Reference proteome</keyword>
<dbReference type="InterPro" id="IPR007750">
    <property type="entry name" value="DUF674"/>
</dbReference>
<dbReference type="Proteomes" id="UP000823674">
    <property type="component" value="Chromosome A07"/>
</dbReference>
<organism evidence="1 2">
    <name type="scientific">Brassica rapa subsp. trilocularis</name>
    <dbReference type="NCBI Taxonomy" id="1813537"/>
    <lineage>
        <taxon>Eukaryota</taxon>
        <taxon>Viridiplantae</taxon>
        <taxon>Streptophyta</taxon>
        <taxon>Embryophyta</taxon>
        <taxon>Tracheophyta</taxon>
        <taxon>Spermatophyta</taxon>
        <taxon>Magnoliopsida</taxon>
        <taxon>eudicotyledons</taxon>
        <taxon>Gunneridae</taxon>
        <taxon>Pentapetalae</taxon>
        <taxon>rosids</taxon>
        <taxon>malvids</taxon>
        <taxon>Brassicales</taxon>
        <taxon>Brassicaceae</taxon>
        <taxon>Brassiceae</taxon>
        <taxon>Brassica</taxon>
    </lineage>
</organism>
<dbReference type="EMBL" id="JADBGQ010000009">
    <property type="protein sequence ID" value="KAG5380274.1"/>
    <property type="molecule type" value="Genomic_DNA"/>
</dbReference>